<protein>
    <submittedName>
        <fullName evidence="2">Energy transducer TonB</fullName>
    </submittedName>
</protein>
<name>A0A8J7DBP6_9CYAN</name>
<feature type="compositionally biased region" description="Polar residues" evidence="1">
    <location>
        <begin position="147"/>
        <end position="156"/>
    </location>
</feature>
<gene>
    <name evidence="2" type="ORF">IQ241_05300</name>
</gene>
<proteinExistence type="predicted"/>
<dbReference type="RefSeq" id="WP_193905373.1">
    <property type="nucleotide sequence ID" value="NZ_JADEXG010000008.1"/>
</dbReference>
<evidence type="ECO:0000313" key="3">
    <source>
        <dbReference type="Proteomes" id="UP000636505"/>
    </source>
</evidence>
<feature type="compositionally biased region" description="Low complexity" evidence="1">
    <location>
        <begin position="241"/>
        <end position="255"/>
    </location>
</feature>
<dbReference type="Proteomes" id="UP000636505">
    <property type="component" value="Unassembled WGS sequence"/>
</dbReference>
<accession>A0A8J7DBP6</accession>
<feature type="region of interest" description="Disordered" evidence="1">
    <location>
        <begin position="241"/>
        <end position="260"/>
    </location>
</feature>
<keyword evidence="3" id="KW-1185">Reference proteome</keyword>
<feature type="region of interest" description="Disordered" evidence="1">
    <location>
        <begin position="116"/>
        <end position="208"/>
    </location>
</feature>
<sequence>MASTAPKTRFFPQSLLNPYSIAVLASVGVHGLFFAFGPRYSDVSFAAWVDGDATAAEPRNVPLVQLTPAEQSRLPNFSQTPFPLGLDRLNNPPGGFKPPSALTLPTPGSFGSFPNPASPGLQQAPSTFLPQPPAVSRSPFSAPPSITRFSVRNAPQVSRPPAGVRIGAIPNPPGQPPAQTAPETQAAPETSADATAAEPGSLPELPSGETRTLDELLAAPQNGSASSESRTALADALTGTDAATAAPGETTPDETALGETAPEQTGDELTAAAAPAEGDSGSRSRSLLAAYQYDPAGTAEADVSAAAETWLTAAREKVGSAELQPGEADLGLDANVLSVCLDTPPTDGLVGVLVGPEGRPQEVSMLGSTGYDILNSQALTAARNYSFPESDGPVPYQVKIDVDYDAEGCVNQLPETQE</sequence>
<organism evidence="2 3">
    <name type="scientific">Vasconcelosia minhoensis LEGE 07310</name>
    <dbReference type="NCBI Taxonomy" id="915328"/>
    <lineage>
        <taxon>Bacteria</taxon>
        <taxon>Bacillati</taxon>
        <taxon>Cyanobacteriota</taxon>
        <taxon>Cyanophyceae</taxon>
        <taxon>Nodosilineales</taxon>
        <taxon>Cymatolegaceae</taxon>
        <taxon>Vasconcelosia</taxon>
        <taxon>Vasconcelosia minhoensis</taxon>
    </lineage>
</organism>
<evidence type="ECO:0000256" key="1">
    <source>
        <dbReference type="SAM" id="MobiDB-lite"/>
    </source>
</evidence>
<feature type="compositionally biased region" description="Polar residues" evidence="1">
    <location>
        <begin position="120"/>
        <end position="129"/>
    </location>
</feature>
<reference evidence="2" key="1">
    <citation type="submission" date="2020-10" db="EMBL/GenBank/DDBJ databases">
        <authorList>
            <person name="Castelo-Branco R."/>
            <person name="Eusebio N."/>
            <person name="Adriana R."/>
            <person name="Vieira A."/>
            <person name="Brugerolle De Fraissinette N."/>
            <person name="Rezende De Castro R."/>
            <person name="Schneider M.P."/>
            <person name="Vasconcelos V."/>
            <person name="Leao P.N."/>
        </authorList>
    </citation>
    <scope>NUCLEOTIDE SEQUENCE</scope>
    <source>
        <strain evidence="2">LEGE 07310</strain>
    </source>
</reference>
<feature type="compositionally biased region" description="Low complexity" evidence="1">
    <location>
        <begin position="177"/>
        <end position="199"/>
    </location>
</feature>
<dbReference type="EMBL" id="JADEXG010000008">
    <property type="protein sequence ID" value="MBE9076718.1"/>
    <property type="molecule type" value="Genomic_DNA"/>
</dbReference>
<dbReference type="AlphaFoldDB" id="A0A8J7DBP6"/>
<comment type="caution">
    <text evidence="2">The sequence shown here is derived from an EMBL/GenBank/DDBJ whole genome shotgun (WGS) entry which is preliminary data.</text>
</comment>
<evidence type="ECO:0000313" key="2">
    <source>
        <dbReference type="EMBL" id="MBE9076718.1"/>
    </source>
</evidence>